<reference evidence="17" key="1">
    <citation type="journal article" date="2020" name="Stud. Mycol.">
        <title>101 Dothideomycetes genomes: a test case for predicting lifestyles and emergence of pathogens.</title>
        <authorList>
            <person name="Haridas S."/>
            <person name="Albert R."/>
            <person name="Binder M."/>
            <person name="Bloem J."/>
            <person name="Labutti K."/>
            <person name="Salamov A."/>
            <person name="Andreopoulos B."/>
            <person name="Baker S."/>
            <person name="Barry K."/>
            <person name="Bills G."/>
            <person name="Bluhm B."/>
            <person name="Cannon C."/>
            <person name="Castanera R."/>
            <person name="Culley D."/>
            <person name="Daum C."/>
            <person name="Ezra D."/>
            <person name="Gonzalez J."/>
            <person name="Henrissat B."/>
            <person name="Kuo A."/>
            <person name="Liang C."/>
            <person name="Lipzen A."/>
            <person name="Lutzoni F."/>
            <person name="Magnuson J."/>
            <person name="Mondo S."/>
            <person name="Nolan M."/>
            <person name="Ohm R."/>
            <person name="Pangilinan J."/>
            <person name="Park H.-J."/>
            <person name="Ramirez L."/>
            <person name="Alfaro M."/>
            <person name="Sun H."/>
            <person name="Tritt A."/>
            <person name="Yoshinaga Y."/>
            <person name="Zwiers L.-H."/>
            <person name="Turgeon B."/>
            <person name="Goodwin S."/>
            <person name="Spatafora J."/>
            <person name="Crous P."/>
            <person name="Grigoriev I."/>
        </authorList>
    </citation>
    <scope>NUCLEOTIDE SEQUENCE</scope>
    <source>
        <strain evidence="17">CBS 269.34</strain>
    </source>
</reference>
<dbReference type="Proteomes" id="UP000799750">
    <property type="component" value="Unassembled WGS sequence"/>
</dbReference>
<feature type="region of interest" description="Disordered" evidence="15">
    <location>
        <begin position="617"/>
        <end position="663"/>
    </location>
</feature>
<dbReference type="AlphaFoldDB" id="A0A6A6R045"/>
<dbReference type="Pfam" id="PF00856">
    <property type="entry name" value="SET"/>
    <property type="match status" value="1"/>
</dbReference>
<dbReference type="GO" id="GO:0005634">
    <property type="term" value="C:nucleus"/>
    <property type="evidence" value="ECO:0007669"/>
    <property type="project" value="UniProtKB-SubCell"/>
</dbReference>
<feature type="region of interest" description="Disordered" evidence="15">
    <location>
        <begin position="339"/>
        <end position="417"/>
    </location>
</feature>
<dbReference type="EC" id="2.1.1.372" evidence="12"/>
<keyword evidence="6" id="KW-0158">Chromosome</keyword>
<sequence length="663" mass="74455">MALKEALAKKGGLTLSQLASYDDLITDALVDRVYFWTTIRKNRSRYSASRGIREEEPADILRKSVILEKDPAKAVSQLLLVSGIRSFSQRLSTKDEKEHFQRHLRKYVNIYMPDCPFEVTTTNRYTIDTQEASVTARREIKKGEEIKYLTGIQVALTEKEEDDLDDSRLDFSIVVSSRKKTRSLFLGPARFANHDCDANAKLSTKGPHGMQIVSVKNIEIGDEITVSYGDNYFGEDNQECLCASCERQLANGWAPVKNEDDSDEATAVLEEVLEEGAYMLRRKRKYGTENESSSKDSTPAAMDGRKRRRVESPQTSTPASPALAVNANSARKLKRPSKFLALKKERSMSSLRQEVPISSIEDPTTNASRAIRTQQRDGLLTMTLDEADSSRQTTPRTPSAAESPKSTQSTDATSVEDDAVMTGTQEPIPDTIKGAIPTILQPLASPTAIPISSLLNADAESELSELSESYELDDALQTVTARKRSVSLKAPLIPRTTRSASRRTDSLRTATPLPFDLESVDDFLASSSQRRPGDYTLTKALLAAKYSRWVSCRTCDADFVQADAYNTRIECPRCERHSKLYGYAWPKTDREGKWDKEERVLDHRTIHRFVEPEEERSIKKGGKRGLRQVLLSRRETEERERTASESVEVETPKKRGRKGRFTI</sequence>
<evidence type="ECO:0000256" key="9">
    <source>
        <dbReference type="ARBA" id="ARBA00022691"/>
    </source>
</evidence>
<feature type="compositionally biased region" description="Basic and acidic residues" evidence="15">
    <location>
        <begin position="632"/>
        <end position="643"/>
    </location>
</feature>
<dbReference type="InterPro" id="IPR046341">
    <property type="entry name" value="SET_dom_sf"/>
</dbReference>
<evidence type="ECO:0000313" key="18">
    <source>
        <dbReference type="Proteomes" id="UP000799750"/>
    </source>
</evidence>
<keyword evidence="10" id="KW-0156">Chromatin regulator</keyword>
<keyword evidence="9" id="KW-0949">S-adenosyl-L-methionine</keyword>
<evidence type="ECO:0000256" key="8">
    <source>
        <dbReference type="ARBA" id="ARBA00022679"/>
    </source>
</evidence>
<dbReference type="PROSITE" id="PS50280">
    <property type="entry name" value="SET"/>
    <property type="match status" value="1"/>
</dbReference>
<dbReference type="InterPro" id="IPR001214">
    <property type="entry name" value="SET_dom"/>
</dbReference>
<evidence type="ECO:0000256" key="3">
    <source>
        <dbReference type="ARBA" id="ARBA00004286"/>
    </source>
</evidence>
<feature type="compositionally biased region" description="Polar residues" evidence="15">
    <location>
        <begin position="404"/>
        <end position="413"/>
    </location>
</feature>
<evidence type="ECO:0000256" key="2">
    <source>
        <dbReference type="ARBA" id="ARBA00004123"/>
    </source>
</evidence>
<feature type="compositionally biased region" description="Basic residues" evidence="15">
    <location>
        <begin position="654"/>
        <end position="663"/>
    </location>
</feature>
<dbReference type="InterPro" id="IPR039977">
    <property type="entry name" value="Suv4-20/Set9"/>
</dbReference>
<organism evidence="17 18">
    <name type="scientific">Lophium mytilinum</name>
    <dbReference type="NCBI Taxonomy" id="390894"/>
    <lineage>
        <taxon>Eukaryota</taxon>
        <taxon>Fungi</taxon>
        <taxon>Dikarya</taxon>
        <taxon>Ascomycota</taxon>
        <taxon>Pezizomycotina</taxon>
        <taxon>Dothideomycetes</taxon>
        <taxon>Pleosporomycetidae</taxon>
        <taxon>Mytilinidiales</taxon>
        <taxon>Mytilinidiaceae</taxon>
        <taxon>Lophium</taxon>
    </lineage>
</organism>
<feature type="region of interest" description="Disordered" evidence="15">
    <location>
        <begin position="284"/>
        <end position="322"/>
    </location>
</feature>
<comment type="function">
    <text evidence="1">Histone methyltransferase that trimethylates 'Lys-20' of histone H4 to form H4K20me3.</text>
</comment>
<proteinExistence type="predicted"/>
<comment type="subcellular location">
    <subcellularLocation>
        <location evidence="3">Chromosome</location>
    </subcellularLocation>
    <subcellularLocation>
        <location evidence="2">Nucleus</location>
    </subcellularLocation>
</comment>
<keyword evidence="8" id="KW-0808">Transferase</keyword>
<evidence type="ECO:0000256" key="7">
    <source>
        <dbReference type="ARBA" id="ARBA00022603"/>
    </source>
</evidence>
<evidence type="ECO:0000313" key="17">
    <source>
        <dbReference type="EMBL" id="KAF2497340.1"/>
    </source>
</evidence>
<protein>
    <recommendedName>
        <fullName evidence="5">Histone-lysine N-methyltransferase SET9</fullName>
        <ecNumber evidence="12">2.1.1.372</ecNumber>
    </recommendedName>
    <alternativeName>
        <fullName evidence="4">Histone-lysine N-methyltransferase set9</fullName>
    </alternativeName>
    <alternativeName>
        <fullName evidence="13">SET domain protein 9</fullName>
    </alternativeName>
</protein>
<accession>A0A6A6R045</accession>
<dbReference type="PROSITE" id="PS51567">
    <property type="entry name" value="SAM_MT43_SUVAR420_1"/>
    <property type="match status" value="1"/>
</dbReference>
<dbReference type="GO" id="GO:0005694">
    <property type="term" value="C:chromosome"/>
    <property type="evidence" value="ECO:0007669"/>
    <property type="project" value="UniProtKB-SubCell"/>
</dbReference>
<dbReference type="InterPro" id="IPR041938">
    <property type="entry name" value="Hist-Lys_N-MTase_N"/>
</dbReference>
<dbReference type="CDD" id="cd10524">
    <property type="entry name" value="SET_Suv4-20-like"/>
    <property type="match status" value="1"/>
</dbReference>
<name>A0A6A6R045_9PEZI</name>
<evidence type="ECO:0000256" key="1">
    <source>
        <dbReference type="ARBA" id="ARBA00001984"/>
    </source>
</evidence>
<feature type="compositionally biased region" description="Polar residues" evidence="15">
    <location>
        <begin position="361"/>
        <end position="373"/>
    </location>
</feature>
<evidence type="ECO:0000256" key="4">
    <source>
        <dbReference type="ARBA" id="ARBA00014232"/>
    </source>
</evidence>
<evidence type="ECO:0000256" key="14">
    <source>
        <dbReference type="ARBA" id="ARBA00048081"/>
    </source>
</evidence>
<dbReference type="Gene3D" id="1.10.10.1700">
    <property type="entry name" value="Histone-lysine N-methyltransferase"/>
    <property type="match status" value="1"/>
</dbReference>
<evidence type="ECO:0000259" key="16">
    <source>
        <dbReference type="PROSITE" id="PS50280"/>
    </source>
</evidence>
<keyword evidence="7" id="KW-0489">Methyltransferase</keyword>
<dbReference type="EMBL" id="MU004186">
    <property type="protein sequence ID" value="KAF2497340.1"/>
    <property type="molecule type" value="Genomic_DNA"/>
</dbReference>
<evidence type="ECO:0000256" key="15">
    <source>
        <dbReference type="SAM" id="MobiDB-lite"/>
    </source>
</evidence>
<feature type="domain" description="SET" evidence="16">
    <location>
        <begin position="115"/>
        <end position="229"/>
    </location>
</feature>
<dbReference type="PANTHER" id="PTHR12977">
    <property type="entry name" value="SUPPRESSOR OF VARIEGATION 4-20-RELATED"/>
    <property type="match status" value="1"/>
</dbReference>
<dbReference type="Gene3D" id="2.170.270.10">
    <property type="entry name" value="SET domain"/>
    <property type="match status" value="1"/>
</dbReference>
<evidence type="ECO:0000256" key="6">
    <source>
        <dbReference type="ARBA" id="ARBA00022454"/>
    </source>
</evidence>
<keyword evidence="18" id="KW-1185">Reference proteome</keyword>
<dbReference type="GO" id="GO:0032259">
    <property type="term" value="P:methylation"/>
    <property type="evidence" value="ECO:0007669"/>
    <property type="project" value="UniProtKB-KW"/>
</dbReference>
<evidence type="ECO:0000256" key="5">
    <source>
        <dbReference type="ARBA" id="ARBA00015413"/>
    </source>
</evidence>
<comment type="catalytic activity">
    <reaction evidence="14">
        <text>L-lysyl(20)-[histone H4] + 3 S-adenosyl-L-methionine = N(6),N(6),N(6)-trimethyl-L-lysyl(20)-[histone H4] + 3 S-adenosyl-L-homocysteine + 3 H(+)</text>
        <dbReference type="Rhea" id="RHEA:64456"/>
        <dbReference type="Rhea" id="RHEA-COMP:15554"/>
        <dbReference type="Rhea" id="RHEA-COMP:15998"/>
        <dbReference type="ChEBI" id="CHEBI:15378"/>
        <dbReference type="ChEBI" id="CHEBI:29969"/>
        <dbReference type="ChEBI" id="CHEBI:57856"/>
        <dbReference type="ChEBI" id="CHEBI:59789"/>
        <dbReference type="ChEBI" id="CHEBI:61961"/>
        <dbReference type="EC" id="2.1.1.372"/>
    </reaction>
</comment>
<dbReference type="PANTHER" id="PTHR12977:SF4">
    <property type="entry name" value="HISTONE-LYSINE N-METHYLTRANSFERASE KMT5B"/>
    <property type="match status" value="1"/>
</dbReference>
<dbReference type="InterPro" id="IPR025783">
    <property type="entry name" value="Set9_fungi"/>
</dbReference>
<evidence type="ECO:0000256" key="11">
    <source>
        <dbReference type="ARBA" id="ARBA00023242"/>
    </source>
</evidence>
<gene>
    <name evidence="17" type="ORF">BU16DRAFT_311818</name>
</gene>
<dbReference type="SMART" id="SM00317">
    <property type="entry name" value="SET"/>
    <property type="match status" value="1"/>
</dbReference>
<keyword evidence="11" id="KW-0539">Nucleus</keyword>
<evidence type="ECO:0000256" key="13">
    <source>
        <dbReference type="ARBA" id="ARBA00030653"/>
    </source>
</evidence>
<dbReference type="OrthoDB" id="6627536at2759"/>
<dbReference type="SUPFAM" id="SSF82199">
    <property type="entry name" value="SET domain"/>
    <property type="match status" value="1"/>
</dbReference>
<evidence type="ECO:0000256" key="12">
    <source>
        <dbReference type="ARBA" id="ARBA00024057"/>
    </source>
</evidence>
<evidence type="ECO:0000256" key="10">
    <source>
        <dbReference type="ARBA" id="ARBA00022853"/>
    </source>
</evidence>
<dbReference type="GO" id="GO:0140943">
    <property type="term" value="F:histone H4K20 trimethyltransferase activity"/>
    <property type="evidence" value="ECO:0007669"/>
    <property type="project" value="UniProtKB-EC"/>
</dbReference>